<evidence type="ECO:0000313" key="1">
    <source>
        <dbReference type="EMBL" id="GAA0183388.1"/>
    </source>
</evidence>
<proteinExistence type="predicted"/>
<sequence>MRLPFPSFVNNLLISINQAPGQLVPISGWLNITIFEVASRMCIIKPTFSLFSALFTSSHTPFQTTFTTRRKRNILVGPCPNKMLQDEAKSLPTYIAADIEAVVRIQSILPQGVNKLPWYAFNDEAMLVKTCLVYDKEFNFEVGEEITSYIARETTPVDVNFDEMLSKRPSLFTRVAITTKPREFMAPESAPAIPLAATPAISPTTIPAAKIPSTLKRLAKEILASTS</sequence>
<protein>
    <submittedName>
        <fullName evidence="1">Uncharacterized protein</fullName>
    </submittedName>
</protein>
<dbReference type="EMBL" id="BAABME010011198">
    <property type="protein sequence ID" value="GAA0183388.1"/>
    <property type="molecule type" value="Genomic_DNA"/>
</dbReference>
<reference evidence="1 2" key="1">
    <citation type="submission" date="2024-01" db="EMBL/GenBank/DDBJ databases">
        <title>The complete chloroplast genome sequence of Lithospermum erythrorhizon: insights into the phylogenetic relationship among Boraginaceae species and the maternal lineages of purple gromwells.</title>
        <authorList>
            <person name="Okada T."/>
            <person name="Watanabe K."/>
        </authorList>
    </citation>
    <scope>NUCLEOTIDE SEQUENCE [LARGE SCALE GENOMIC DNA]</scope>
</reference>
<organism evidence="1 2">
    <name type="scientific">Lithospermum erythrorhizon</name>
    <name type="common">Purple gromwell</name>
    <name type="synonym">Lithospermum officinale var. erythrorhizon</name>
    <dbReference type="NCBI Taxonomy" id="34254"/>
    <lineage>
        <taxon>Eukaryota</taxon>
        <taxon>Viridiplantae</taxon>
        <taxon>Streptophyta</taxon>
        <taxon>Embryophyta</taxon>
        <taxon>Tracheophyta</taxon>
        <taxon>Spermatophyta</taxon>
        <taxon>Magnoliopsida</taxon>
        <taxon>eudicotyledons</taxon>
        <taxon>Gunneridae</taxon>
        <taxon>Pentapetalae</taxon>
        <taxon>asterids</taxon>
        <taxon>lamiids</taxon>
        <taxon>Boraginales</taxon>
        <taxon>Boraginaceae</taxon>
        <taxon>Boraginoideae</taxon>
        <taxon>Lithospermeae</taxon>
        <taxon>Lithospermum</taxon>
    </lineage>
</organism>
<evidence type="ECO:0000313" key="2">
    <source>
        <dbReference type="Proteomes" id="UP001454036"/>
    </source>
</evidence>
<gene>
    <name evidence="1" type="ORF">LIER_30807</name>
</gene>
<accession>A0AAV3RNY9</accession>
<keyword evidence="2" id="KW-1185">Reference proteome</keyword>
<dbReference type="AlphaFoldDB" id="A0AAV3RNY9"/>
<name>A0AAV3RNY9_LITER</name>
<dbReference type="Proteomes" id="UP001454036">
    <property type="component" value="Unassembled WGS sequence"/>
</dbReference>
<comment type="caution">
    <text evidence="1">The sequence shown here is derived from an EMBL/GenBank/DDBJ whole genome shotgun (WGS) entry which is preliminary data.</text>
</comment>